<comment type="caution">
    <text evidence="12">The sequence shown here is derived from an EMBL/GenBank/DDBJ whole genome shotgun (WGS) entry which is preliminary data.</text>
</comment>
<dbReference type="NCBIfam" id="TIGR01311">
    <property type="entry name" value="glycerol_kin"/>
    <property type="match status" value="1"/>
</dbReference>
<feature type="binding site" evidence="9">
    <location>
        <position position="243"/>
    </location>
    <ligand>
        <name>glycerol</name>
        <dbReference type="ChEBI" id="CHEBI:17754"/>
    </ligand>
</feature>
<feature type="binding site" evidence="9">
    <location>
        <position position="82"/>
    </location>
    <ligand>
        <name>sn-glycerol 3-phosphate</name>
        <dbReference type="ChEBI" id="CHEBI:57597"/>
    </ligand>
</feature>
<feature type="domain" description="Carbohydrate kinase FGGY N-terminal" evidence="10">
    <location>
        <begin position="5"/>
        <end position="250"/>
    </location>
</feature>
<keyword evidence="3 9" id="KW-0808">Transferase</keyword>
<dbReference type="CDD" id="cd07786">
    <property type="entry name" value="FGGY_EcGK_like"/>
    <property type="match status" value="1"/>
</dbReference>
<dbReference type="Pfam" id="PF02782">
    <property type="entry name" value="FGGY_C"/>
    <property type="match status" value="1"/>
</dbReference>
<feature type="binding site" evidence="9">
    <location>
        <position position="13"/>
    </location>
    <ligand>
        <name>ATP</name>
        <dbReference type="ChEBI" id="CHEBI:30616"/>
    </ligand>
</feature>
<dbReference type="PANTHER" id="PTHR10196">
    <property type="entry name" value="SUGAR KINASE"/>
    <property type="match status" value="1"/>
</dbReference>
<keyword evidence="6 9" id="KW-0319">Glycerol metabolism</keyword>
<evidence type="ECO:0000256" key="8">
    <source>
        <dbReference type="ARBA" id="ARBA00052101"/>
    </source>
</evidence>
<dbReference type="GO" id="GO:0019563">
    <property type="term" value="P:glycerol catabolic process"/>
    <property type="evidence" value="ECO:0007669"/>
    <property type="project" value="UniProtKB-UniRule"/>
</dbReference>
<feature type="binding site" evidence="9">
    <location>
        <position position="83"/>
    </location>
    <ligand>
        <name>sn-glycerol 3-phosphate</name>
        <dbReference type="ChEBI" id="CHEBI:57597"/>
    </ligand>
</feature>
<comment type="similarity">
    <text evidence="2 9">Belongs to the FGGY kinase family.</text>
</comment>
<dbReference type="Pfam" id="PF00370">
    <property type="entry name" value="FGGY_N"/>
    <property type="match status" value="1"/>
</dbReference>
<comment type="catalytic activity">
    <reaction evidence="8 9">
        <text>glycerol + ATP = sn-glycerol 3-phosphate + ADP + H(+)</text>
        <dbReference type="Rhea" id="RHEA:21644"/>
        <dbReference type="ChEBI" id="CHEBI:15378"/>
        <dbReference type="ChEBI" id="CHEBI:17754"/>
        <dbReference type="ChEBI" id="CHEBI:30616"/>
        <dbReference type="ChEBI" id="CHEBI:57597"/>
        <dbReference type="ChEBI" id="CHEBI:456216"/>
        <dbReference type="EC" id="2.7.1.30"/>
    </reaction>
</comment>
<evidence type="ECO:0000259" key="11">
    <source>
        <dbReference type="Pfam" id="PF02782"/>
    </source>
</evidence>
<proteinExistence type="inferred from homology"/>
<dbReference type="InterPro" id="IPR018484">
    <property type="entry name" value="FGGY_N"/>
</dbReference>
<dbReference type="InterPro" id="IPR018483">
    <property type="entry name" value="Carb_kinase_FGGY_CS"/>
</dbReference>
<dbReference type="InterPro" id="IPR043129">
    <property type="entry name" value="ATPase_NBD"/>
</dbReference>
<dbReference type="InterPro" id="IPR000577">
    <property type="entry name" value="Carb_kinase_FGGY"/>
</dbReference>
<feature type="binding site" evidence="9">
    <location>
        <position position="308"/>
    </location>
    <ligand>
        <name>ADP</name>
        <dbReference type="ChEBI" id="CHEBI:456216"/>
    </ligand>
</feature>
<name>K0PLB1_9HYPH</name>
<dbReference type="EMBL" id="CANI01000028">
    <property type="protein sequence ID" value="CCM77216.1"/>
    <property type="molecule type" value="Genomic_DNA"/>
</dbReference>
<feature type="binding site" evidence="9">
    <location>
        <position position="12"/>
    </location>
    <ligand>
        <name>ATP</name>
        <dbReference type="ChEBI" id="CHEBI:30616"/>
    </ligand>
</feature>
<dbReference type="NCBIfam" id="NF000756">
    <property type="entry name" value="PRK00047.1"/>
    <property type="match status" value="1"/>
</dbReference>
<keyword evidence="5 9" id="KW-0418">Kinase</keyword>
<dbReference type="GO" id="GO:0005524">
    <property type="term" value="F:ATP binding"/>
    <property type="evidence" value="ECO:0007669"/>
    <property type="project" value="UniProtKB-UniRule"/>
</dbReference>
<comment type="caution">
    <text evidence="9">Lacks conserved residue(s) required for the propagation of feature annotation.</text>
</comment>
<dbReference type="Proteomes" id="UP000009319">
    <property type="component" value="Unassembled WGS sequence"/>
</dbReference>
<feature type="binding site" evidence="9">
    <location>
        <position position="14"/>
    </location>
    <ligand>
        <name>ATP</name>
        <dbReference type="ChEBI" id="CHEBI:30616"/>
    </ligand>
</feature>
<feature type="binding site" evidence="9">
    <location>
        <position position="82"/>
    </location>
    <ligand>
        <name>glycerol</name>
        <dbReference type="ChEBI" id="CHEBI:17754"/>
    </ligand>
</feature>
<gene>
    <name evidence="9 12" type="primary">glpK</name>
    <name evidence="12" type="ORF">BN77_4272</name>
</gene>
<dbReference type="PIRSF" id="PIRSF000538">
    <property type="entry name" value="GlpK"/>
    <property type="match status" value="1"/>
</dbReference>
<dbReference type="FunFam" id="3.30.420.40:FF:000007">
    <property type="entry name" value="Glycerol kinase"/>
    <property type="match status" value="1"/>
</dbReference>
<dbReference type="HOGENOM" id="CLU_009281_2_3_5"/>
<feature type="binding site" evidence="9">
    <location>
        <position position="12"/>
    </location>
    <ligand>
        <name>sn-glycerol 3-phosphate</name>
        <dbReference type="ChEBI" id="CHEBI:57597"/>
    </ligand>
</feature>
<dbReference type="RefSeq" id="WP_007535225.1">
    <property type="nucleotide sequence ID" value="NZ_HF536772.1"/>
</dbReference>
<feature type="binding site" evidence="9">
    <location>
        <position position="265"/>
    </location>
    <ligand>
        <name>ADP</name>
        <dbReference type="ChEBI" id="CHEBI:456216"/>
    </ligand>
</feature>
<keyword evidence="7 9" id="KW-0067">ATP-binding</keyword>
<organism evidence="12 13">
    <name type="scientific">Rhizobium mesoamericanum STM3625</name>
    <dbReference type="NCBI Taxonomy" id="1211777"/>
    <lineage>
        <taxon>Bacteria</taxon>
        <taxon>Pseudomonadati</taxon>
        <taxon>Pseudomonadota</taxon>
        <taxon>Alphaproteobacteria</taxon>
        <taxon>Hyphomicrobiales</taxon>
        <taxon>Rhizobiaceae</taxon>
        <taxon>Rhizobium/Agrobacterium group</taxon>
        <taxon>Rhizobium</taxon>
    </lineage>
</organism>
<evidence type="ECO:0000313" key="13">
    <source>
        <dbReference type="Proteomes" id="UP000009319"/>
    </source>
</evidence>
<dbReference type="FunFam" id="3.30.420.40:FF:000008">
    <property type="entry name" value="Glycerol kinase"/>
    <property type="match status" value="1"/>
</dbReference>
<dbReference type="Gene3D" id="3.30.420.40">
    <property type="match status" value="2"/>
</dbReference>
<feature type="binding site" evidence="9">
    <location>
        <position position="411"/>
    </location>
    <ligand>
        <name>ADP</name>
        <dbReference type="ChEBI" id="CHEBI:456216"/>
    </ligand>
</feature>
<dbReference type="SUPFAM" id="SSF53067">
    <property type="entry name" value="Actin-like ATPase domain"/>
    <property type="match status" value="2"/>
</dbReference>
<feature type="binding site" evidence="9">
    <location>
        <position position="312"/>
    </location>
    <ligand>
        <name>ATP</name>
        <dbReference type="ChEBI" id="CHEBI:30616"/>
    </ligand>
</feature>
<dbReference type="eggNOG" id="COG0554">
    <property type="taxonomic scope" value="Bacteria"/>
</dbReference>
<feature type="domain" description="Carbohydrate kinase FGGY C-terminal" evidence="11">
    <location>
        <begin position="260"/>
        <end position="448"/>
    </location>
</feature>
<dbReference type="GO" id="GO:0006072">
    <property type="term" value="P:glycerol-3-phosphate metabolic process"/>
    <property type="evidence" value="ECO:0007669"/>
    <property type="project" value="InterPro"/>
</dbReference>
<keyword evidence="4 9" id="KW-0547">Nucleotide-binding</keyword>
<dbReference type="GO" id="GO:0004370">
    <property type="term" value="F:glycerol kinase activity"/>
    <property type="evidence" value="ECO:0007669"/>
    <property type="project" value="UniProtKB-UniRule"/>
</dbReference>
<dbReference type="EC" id="2.7.1.30" evidence="9"/>
<feature type="binding site" evidence="9">
    <location>
        <position position="244"/>
    </location>
    <ligand>
        <name>glycerol</name>
        <dbReference type="ChEBI" id="CHEBI:17754"/>
    </ligand>
</feature>
<feature type="binding site" evidence="9">
    <location>
        <position position="411"/>
    </location>
    <ligand>
        <name>ATP</name>
        <dbReference type="ChEBI" id="CHEBI:30616"/>
    </ligand>
</feature>
<dbReference type="UniPathway" id="UPA00618">
    <property type="reaction ID" value="UER00672"/>
</dbReference>
<feature type="binding site" evidence="9">
    <location>
        <position position="243"/>
    </location>
    <ligand>
        <name>sn-glycerol 3-phosphate</name>
        <dbReference type="ChEBI" id="CHEBI:57597"/>
    </ligand>
</feature>
<feature type="binding site" evidence="9">
    <location>
        <position position="16"/>
    </location>
    <ligand>
        <name>ADP</name>
        <dbReference type="ChEBI" id="CHEBI:456216"/>
    </ligand>
</feature>
<dbReference type="InterPro" id="IPR005999">
    <property type="entry name" value="Glycerol_kin"/>
</dbReference>
<comment type="function">
    <text evidence="9">Key enzyme in the regulation of glycerol uptake and metabolism. Catalyzes the phosphorylation of glycerol to yield sn-glycerol 3-phosphate.</text>
</comment>
<evidence type="ECO:0000313" key="12">
    <source>
        <dbReference type="EMBL" id="CCM77216.1"/>
    </source>
</evidence>
<evidence type="ECO:0000256" key="9">
    <source>
        <dbReference type="HAMAP-Rule" id="MF_00186"/>
    </source>
</evidence>
<feature type="binding site" evidence="9">
    <location>
        <position position="83"/>
    </location>
    <ligand>
        <name>glycerol</name>
        <dbReference type="ChEBI" id="CHEBI:17754"/>
    </ligand>
</feature>
<evidence type="ECO:0000259" key="10">
    <source>
        <dbReference type="Pfam" id="PF00370"/>
    </source>
</evidence>
<evidence type="ECO:0000256" key="1">
    <source>
        <dbReference type="ARBA" id="ARBA00005190"/>
    </source>
</evidence>
<comment type="activity regulation">
    <text evidence="9">Inhibited by fructose 1,6-bisphosphate (FBP).</text>
</comment>
<comment type="pathway">
    <text evidence="1 9">Polyol metabolism; glycerol degradation via glycerol kinase pathway; sn-glycerol 3-phosphate from glycerol: step 1/1.</text>
</comment>
<dbReference type="AlphaFoldDB" id="K0PLB1"/>
<dbReference type="HAMAP" id="MF_00186">
    <property type="entry name" value="Glycerol_kin"/>
    <property type="match status" value="1"/>
</dbReference>
<evidence type="ECO:0000256" key="7">
    <source>
        <dbReference type="ARBA" id="ARBA00022840"/>
    </source>
</evidence>
<dbReference type="PROSITE" id="PS00933">
    <property type="entry name" value="FGGY_KINASES_1"/>
    <property type="match status" value="1"/>
</dbReference>
<evidence type="ECO:0000256" key="5">
    <source>
        <dbReference type="ARBA" id="ARBA00022777"/>
    </source>
</evidence>
<evidence type="ECO:0000256" key="6">
    <source>
        <dbReference type="ARBA" id="ARBA00022798"/>
    </source>
</evidence>
<dbReference type="InterPro" id="IPR018485">
    <property type="entry name" value="FGGY_C"/>
</dbReference>
<evidence type="ECO:0000256" key="3">
    <source>
        <dbReference type="ARBA" id="ARBA00022679"/>
    </source>
</evidence>
<sequence>MSGHILAIDQGTTSSRAIVFDAGMKMISSAQEEIKQFYPQPGWVEHDPDEIWTSVVGTARQALTKANIPLTDIAAVGITNQRETTVVWERKSGRALYKAIVWQDRRTAEVCDSLKADGYEKLFSAKTGLLLDPYFSGTKLRWLLDNVDGLRKRAEAGEVCFGTIDSWLIFNLTGGRVHATDATNASRTLLFNITEGRWDEELLALLRIPASMLPQVKDCADDFGVTNASIFGAAIPILGAAGDQQAATIGNACFKPGMMKSTYGTGCFALLNTGQDCVTSSNRMITTVAYRLGGMTTYALEGSIFIAGAAVQWLRDGLGLISQASESGALALRADPTQQVYVVPAFTGLGAPYWDPEARGAIFGLTRNSGPAELARGVLESVAYQTLDLLVAMRKDWGGHHIETVLRVDGGMASSDWTMQRLADVVGNPVDRSAVTETTALGAAWLAGSRAGVWPDQEQFSKAWACSRRFQPSIEEAERQTKIAGWRNAVSRTLSGAQYGNQMA</sequence>
<feature type="binding site" evidence="9">
    <location>
        <position position="12"/>
    </location>
    <ligand>
        <name>ADP</name>
        <dbReference type="ChEBI" id="CHEBI:456216"/>
    </ligand>
</feature>
<feature type="binding site" evidence="9">
    <location>
        <position position="308"/>
    </location>
    <ligand>
        <name>ATP</name>
        <dbReference type="ChEBI" id="CHEBI:30616"/>
    </ligand>
</feature>
<evidence type="ECO:0000256" key="4">
    <source>
        <dbReference type="ARBA" id="ARBA00022741"/>
    </source>
</evidence>
<feature type="binding site" evidence="9">
    <location>
        <position position="134"/>
    </location>
    <ligand>
        <name>sn-glycerol 3-phosphate</name>
        <dbReference type="ChEBI" id="CHEBI:57597"/>
    </ligand>
</feature>
<evidence type="ECO:0000256" key="2">
    <source>
        <dbReference type="ARBA" id="ARBA00009156"/>
    </source>
</evidence>
<keyword evidence="13" id="KW-1185">Reference proteome</keyword>
<reference evidence="12 13" key="1">
    <citation type="journal article" date="2013" name="Genome Announc.">
        <title>Draft Genome Sequence of Rhizobium mesoamericanum STM3625, a Nitrogen-Fixing Symbiont of Mimosa pudica Isolated in French Guiana (South America).</title>
        <authorList>
            <person name="Moulin L."/>
            <person name="Mornico D."/>
            <person name="Melkonian R."/>
            <person name="Klonowska A."/>
        </authorList>
    </citation>
    <scope>NUCLEOTIDE SEQUENCE [LARGE SCALE GENOMIC DNA]</scope>
    <source>
        <strain evidence="12 13">STM3625</strain>
    </source>
</reference>
<dbReference type="STRING" id="1211777.BN77_4272"/>
<dbReference type="GO" id="GO:0005829">
    <property type="term" value="C:cytosol"/>
    <property type="evidence" value="ECO:0007669"/>
    <property type="project" value="UniProtKB-ARBA"/>
</dbReference>
<feature type="binding site" evidence="9">
    <location>
        <position position="265"/>
    </location>
    <ligand>
        <name>ATP</name>
        <dbReference type="ChEBI" id="CHEBI:30616"/>
    </ligand>
</feature>
<protein>
    <recommendedName>
        <fullName evidence="9">Glycerol kinase</fullName>
        <ecNumber evidence="9">2.7.1.30</ecNumber>
    </recommendedName>
    <alternativeName>
        <fullName evidence="9">ATP:glycerol 3-phosphotransferase</fullName>
    </alternativeName>
    <alternativeName>
        <fullName evidence="9">Glycerokinase</fullName>
        <shortName evidence="9">GK</shortName>
    </alternativeName>
</protein>
<dbReference type="PANTHER" id="PTHR10196:SF78">
    <property type="entry name" value="GLYCEROL KINASE"/>
    <property type="match status" value="1"/>
</dbReference>
<accession>K0PLB1</accession>
<feature type="binding site" evidence="9">
    <location>
        <position position="134"/>
    </location>
    <ligand>
        <name>glycerol</name>
        <dbReference type="ChEBI" id="CHEBI:17754"/>
    </ligand>
</feature>